<dbReference type="Pfam" id="PF01609">
    <property type="entry name" value="DDE_Tnp_1"/>
    <property type="match status" value="1"/>
</dbReference>
<dbReference type="SUPFAM" id="SSF53098">
    <property type="entry name" value="Ribonuclease H-like"/>
    <property type="match status" value="1"/>
</dbReference>
<feature type="domain" description="Transposase IS4-like" evidence="1">
    <location>
        <begin position="177"/>
        <end position="346"/>
    </location>
</feature>
<dbReference type="Proteomes" id="UP001193389">
    <property type="component" value="Chromosome"/>
</dbReference>
<name>A0A5K7S445_9BACT</name>
<dbReference type="GO" id="GO:0003677">
    <property type="term" value="F:DNA binding"/>
    <property type="evidence" value="ECO:0007669"/>
    <property type="project" value="InterPro"/>
</dbReference>
<dbReference type="GO" id="GO:0006313">
    <property type="term" value="P:DNA transposition"/>
    <property type="evidence" value="ECO:0007669"/>
    <property type="project" value="InterPro"/>
</dbReference>
<protein>
    <submittedName>
        <fullName evidence="2">Mobile element protein</fullName>
    </submittedName>
</protein>
<dbReference type="KEGG" id="anf:AQPE_0382"/>
<dbReference type="EMBL" id="AP018694">
    <property type="protein sequence ID" value="BBE16245.1"/>
    <property type="molecule type" value="Genomic_DNA"/>
</dbReference>
<reference evidence="2" key="1">
    <citation type="journal article" date="2020" name="Int. J. Syst. Evol. Microbiol.">
        <title>Aquipluma nitroreducens gen. nov. sp. nov., a novel facultatively anaerobic bacterium isolated from a freshwater lake.</title>
        <authorList>
            <person name="Watanabe M."/>
            <person name="Kojima H."/>
            <person name="Fukui M."/>
        </authorList>
    </citation>
    <scope>NUCLEOTIDE SEQUENCE</scope>
    <source>
        <strain evidence="2">MeG22</strain>
    </source>
</reference>
<dbReference type="InterPro" id="IPR002559">
    <property type="entry name" value="Transposase_11"/>
</dbReference>
<accession>A0A5K7S445</accession>
<organism evidence="2 3">
    <name type="scientific">Aquipluma nitroreducens</name>
    <dbReference type="NCBI Taxonomy" id="2010828"/>
    <lineage>
        <taxon>Bacteria</taxon>
        <taxon>Pseudomonadati</taxon>
        <taxon>Bacteroidota</taxon>
        <taxon>Bacteroidia</taxon>
        <taxon>Marinilabiliales</taxon>
        <taxon>Prolixibacteraceae</taxon>
        <taxon>Aquipluma</taxon>
    </lineage>
</organism>
<evidence type="ECO:0000259" key="1">
    <source>
        <dbReference type="Pfam" id="PF01609"/>
    </source>
</evidence>
<dbReference type="InterPro" id="IPR012337">
    <property type="entry name" value="RNaseH-like_sf"/>
</dbReference>
<evidence type="ECO:0000313" key="2">
    <source>
        <dbReference type="EMBL" id="BBE16245.1"/>
    </source>
</evidence>
<dbReference type="GO" id="GO:0004803">
    <property type="term" value="F:transposase activity"/>
    <property type="evidence" value="ECO:0007669"/>
    <property type="project" value="InterPro"/>
</dbReference>
<proteinExistence type="predicted"/>
<sequence>MATPAIYDLYSKVVLEALSVSKIKLNKCRRDFMIEIFMLYLSIPSRINFLQLGRYSLFGEQRFRGQFEQGFDFFSFNKALSMPWIGNRNAVAFDPSFIPKSGKHTPGIGYFWSGCAGRALRGIEILGLSVIDADTRLSFHLDAVQTPPTNCLQDNDLSLIDWYAGVIKKHIELILSITRYVVADAYFSKKNFVDKILGCSLHLVSKLREDANLSYLSIQPKTGKRGRPAKYGGKIDFRKLNHEHFNMVVNDKGITAYSAIVYSKSLERNILLVVELFLLKGKTIYRLLFSTDTTQTPIDVIDIYHTRFQIEFGFRDAKQFAGLENSQARSENKLNFHFNAALTTVNIAKVMQLKNPQTRENSFSMATYKILFHNKLMISRFFRLFAINPNSIKNRQLVNELLYFGTMAA</sequence>
<evidence type="ECO:0000313" key="3">
    <source>
        <dbReference type="Proteomes" id="UP001193389"/>
    </source>
</evidence>
<gene>
    <name evidence="2" type="ORF">AQPE_0382</name>
</gene>
<dbReference type="AlphaFoldDB" id="A0A5K7S445"/>
<keyword evidence="3" id="KW-1185">Reference proteome</keyword>